<keyword evidence="1" id="KW-0812">Transmembrane</keyword>
<organism evidence="2">
    <name type="scientific">Brassica napus</name>
    <name type="common">Rape</name>
    <dbReference type="NCBI Taxonomy" id="3708"/>
    <lineage>
        <taxon>Eukaryota</taxon>
        <taxon>Viridiplantae</taxon>
        <taxon>Streptophyta</taxon>
        <taxon>Embryophyta</taxon>
        <taxon>Tracheophyta</taxon>
        <taxon>Spermatophyta</taxon>
        <taxon>Magnoliopsida</taxon>
        <taxon>eudicotyledons</taxon>
        <taxon>Gunneridae</taxon>
        <taxon>Pentapetalae</taxon>
        <taxon>rosids</taxon>
        <taxon>malvids</taxon>
        <taxon>Brassicales</taxon>
        <taxon>Brassicaceae</taxon>
        <taxon>Brassiceae</taxon>
        <taxon>Brassica</taxon>
    </lineage>
</organism>
<dbReference type="Proteomes" id="UP001295469">
    <property type="component" value="Chromosome A09"/>
</dbReference>
<sequence length="98" mass="10697">MRGSSKTSFSPHFEVPVLIVTAKSSGVDEKSGEEEEPTKSQSLTDLCLLRGFLLLLATAALLLLLGSVADCNQNLPNRQKKVNGVGLNRFRKQLIDKQ</sequence>
<keyword evidence="1" id="KW-0472">Membrane</keyword>
<accession>A0A816PNF2</accession>
<keyword evidence="1" id="KW-1133">Transmembrane helix</keyword>
<dbReference type="AlphaFoldDB" id="A0A816PNF2"/>
<feature type="transmembrane region" description="Helical" evidence="1">
    <location>
        <begin position="47"/>
        <end position="69"/>
    </location>
</feature>
<reference evidence="2" key="1">
    <citation type="submission" date="2021-01" db="EMBL/GenBank/DDBJ databases">
        <authorList>
            <consortium name="Genoscope - CEA"/>
            <person name="William W."/>
        </authorList>
    </citation>
    <scope>NUCLEOTIDE SEQUENCE</scope>
</reference>
<dbReference type="EMBL" id="HG994363">
    <property type="protein sequence ID" value="CAF2050737.1"/>
    <property type="molecule type" value="Genomic_DNA"/>
</dbReference>
<evidence type="ECO:0000256" key="1">
    <source>
        <dbReference type="SAM" id="Phobius"/>
    </source>
</evidence>
<name>A0A816PNF2_BRANA</name>
<protein>
    <submittedName>
        <fullName evidence="2">(rape) hypothetical protein</fullName>
    </submittedName>
</protein>
<gene>
    <name evidence="2" type="ORF">DARMORV10_A09P61900.1</name>
</gene>
<evidence type="ECO:0000313" key="2">
    <source>
        <dbReference type="EMBL" id="CAF2050737.1"/>
    </source>
</evidence>
<proteinExistence type="predicted"/>